<name>A0A699YFP6_HAELA</name>
<dbReference type="Pfam" id="PF13499">
    <property type="entry name" value="EF-hand_7"/>
    <property type="match status" value="1"/>
</dbReference>
<dbReference type="Gene3D" id="1.10.238.220">
    <property type="match status" value="1"/>
</dbReference>
<dbReference type="FunFam" id="1.10.238.220:FF:000003">
    <property type="entry name" value="Phosphoprotein phosphatase 2A regulatory subunit"/>
    <property type="match status" value="1"/>
</dbReference>
<dbReference type="PROSITE" id="PS50222">
    <property type="entry name" value="EF_HAND_2"/>
    <property type="match status" value="1"/>
</dbReference>
<dbReference type="GO" id="GO:0019888">
    <property type="term" value="F:protein phosphatase regulator activity"/>
    <property type="evidence" value="ECO:0007669"/>
    <property type="project" value="TreeGrafter"/>
</dbReference>
<dbReference type="Proteomes" id="UP000485058">
    <property type="component" value="Unassembled WGS sequence"/>
</dbReference>
<keyword evidence="5" id="KW-1185">Reference proteome</keyword>
<dbReference type="AlphaFoldDB" id="A0A699YFP6"/>
<protein>
    <recommendedName>
        <fullName evidence="3">EF-hand domain-containing protein</fullName>
    </recommendedName>
</protein>
<gene>
    <name evidence="4" type="ORF">HaLaN_04046</name>
</gene>
<dbReference type="EMBL" id="BLLF01000200">
    <property type="protein sequence ID" value="GFH08990.1"/>
    <property type="molecule type" value="Genomic_DNA"/>
</dbReference>
<evidence type="ECO:0000313" key="5">
    <source>
        <dbReference type="Proteomes" id="UP000485058"/>
    </source>
</evidence>
<accession>A0A699YFP6</accession>
<comment type="caution">
    <text evidence="4">The sequence shown here is derived from an EMBL/GenBank/DDBJ whole genome shotgun (WGS) entry which is preliminary data.</text>
</comment>
<evidence type="ECO:0000259" key="3">
    <source>
        <dbReference type="PROSITE" id="PS50222"/>
    </source>
</evidence>
<keyword evidence="1" id="KW-0479">Metal-binding</keyword>
<evidence type="ECO:0000256" key="1">
    <source>
        <dbReference type="ARBA" id="ARBA00022723"/>
    </source>
</evidence>
<dbReference type="SUPFAM" id="SSF47473">
    <property type="entry name" value="EF-hand"/>
    <property type="match status" value="1"/>
</dbReference>
<dbReference type="GO" id="GO:0000159">
    <property type="term" value="C:protein phosphatase type 2A complex"/>
    <property type="evidence" value="ECO:0007669"/>
    <property type="project" value="TreeGrafter"/>
</dbReference>
<feature type="domain" description="EF-hand" evidence="3">
    <location>
        <begin position="346"/>
        <end position="381"/>
    </location>
</feature>
<dbReference type="InterPro" id="IPR011992">
    <property type="entry name" value="EF-hand-dom_pair"/>
</dbReference>
<evidence type="ECO:0000313" key="4">
    <source>
        <dbReference type="EMBL" id="GFH08990.1"/>
    </source>
</evidence>
<reference evidence="4 5" key="1">
    <citation type="submission" date="2020-02" db="EMBL/GenBank/DDBJ databases">
        <title>Draft genome sequence of Haematococcus lacustris strain NIES-144.</title>
        <authorList>
            <person name="Morimoto D."/>
            <person name="Nakagawa S."/>
            <person name="Yoshida T."/>
            <person name="Sawayama S."/>
        </authorList>
    </citation>
    <scope>NUCLEOTIDE SEQUENCE [LARGE SCALE GENOMIC DNA]</scope>
    <source>
        <strain evidence="4 5">NIES-144</strain>
    </source>
</reference>
<dbReference type="GO" id="GO:0005509">
    <property type="term" value="F:calcium ion binding"/>
    <property type="evidence" value="ECO:0007669"/>
    <property type="project" value="InterPro"/>
</dbReference>
<dbReference type="PANTHER" id="PTHR14095:SF0">
    <property type="entry name" value="MIP22305P"/>
    <property type="match status" value="1"/>
</dbReference>
<dbReference type="InterPro" id="IPR002048">
    <property type="entry name" value="EF_hand_dom"/>
</dbReference>
<dbReference type="PANTHER" id="PTHR14095">
    <property type="entry name" value="PHOSPHATASE 2A REGULATORY SUBUNIT-RELATED"/>
    <property type="match status" value="1"/>
</dbReference>
<organism evidence="4 5">
    <name type="scientific">Haematococcus lacustris</name>
    <name type="common">Green alga</name>
    <name type="synonym">Haematococcus pluvialis</name>
    <dbReference type="NCBI Taxonomy" id="44745"/>
    <lineage>
        <taxon>Eukaryota</taxon>
        <taxon>Viridiplantae</taxon>
        <taxon>Chlorophyta</taxon>
        <taxon>core chlorophytes</taxon>
        <taxon>Chlorophyceae</taxon>
        <taxon>CS clade</taxon>
        <taxon>Chlamydomonadales</taxon>
        <taxon>Haematococcaceae</taxon>
        <taxon>Haematococcus</taxon>
    </lineage>
</organism>
<dbReference type="Gene3D" id="1.10.238.10">
    <property type="entry name" value="EF-hand"/>
    <property type="match status" value="1"/>
</dbReference>
<dbReference type="Pfam" id="PF17958">
    <property type="entry name" value="EF-hand_13"/>
    <property type="match status" value="1"/>
</dbReference>
<evidence type="ECO:0000256" key="2">
    <source>
        <dbReference type="SAM" id="MobiDB-lite"/>
    </source>
</evidence>
<proteinExistence type="predicted"/>
<dbReference type="InterPro" id="IPR041534">
    <property type="entry name" value="EF-hand_13"/>
</dbReference>
<dbReference type="Gene3D" id="1.10.238.230">
    <property type="match status" value="1"/>
</dbReference>
<sequence length="414" mass="47665">MVDPLPSYPCAKLKLDQFFLQWLSEHQDLVNNLLEEVQAGRPLRGPASNVSGPSPSPLSPSTAHAIFASTPPLSPSKPRSPRSPLSPHRKSSLGLTLKRLPQFYFPNALQVSEARAAEFASRVRKHYEAQPSGLDLDQFTSMVNEAGDLPTTVGRALFWRLGGPEAKTVQQDTFLSWWHARCLLPAPTIKRVFEVLRQEHQEYLTYEDFSPVLDMLLRHHPGLEFLAGTAEFQKKYAETVVYRIFYTLNKSGNGRLTMRELRRSDLVEALEALDQEDDINKFWELDTDHDFLVSRKDLAHYSQGALSFQIVDRIFQQVARRFTSSVPDMMSYEDFVWFILSEEDKSSDTALDYWFKCVDLDCDGVIRPKEMWFFYEEQLKRMEGNNQEAVMFPDVLCQLHDMLQPEVEGQYTLR</sequence>
<feature type="region of interest" description="Disordered" evidence="2">
    <location>
        <begin position="44"/>
        <end position="91"/>
    </location>
</feature>